<organism evidence="2 3">
    <name type="scientific">Metabacillus elymi</name>
    <dbReference type="NCBI Taxonomy" id="2745198"/>
    <lineage>
        <taxon>Bacteria</taxon>
        <taxon>Bacillati</taxon>
        <taxon>Bacillota</taxon>
        <taxon>Bacilli</taxon>
        <taxon>Bacillales</taxon>
        <taxon>Bacillaceae</taxon>
        <taxon>Metabacillus</taxon>
    </lineage>
</organism>
<evidence type="ECO:0000313" key="3">
    <source>
        <dbReference type="Proteomes" id="UP000515490"/>
    </source>
</evidence>
<dbReference type="EMBL" id="CP055263">
    <property type="protein sequence ID" value="QNF29784.1"/>
    <property type="molecule type" value="Genomic_DNA"/>
</dbReference>
<accession>A0ABX6S701</accession>
<evidence type="ECO:0000259" key="1">
    <source>
        <dbReference type="Pfam" id="PF00724"/>
    </source>
</evidence>
<dbReference type="SUPFAM" id="SSF51395">
    <property type="entry name" value="FMN-linked oxidoreductases"/>
    <property type="match status" value="1"/>
</dbReference>
<protein>
    <recommendedName>
        <fullName evidence="1">NADH:flavin oxidoreductase/NADH oxidase N-terminal domain-containing protein</fullName>
    </recommendedName>
</protein>
<sequence>MSGKYSNLFKSFTFKNGITLNNRVVMAPMTTWSSNDDHGFR</sequence>
<proteinExistence type="predicted"/>
<dbReference type="InterPro" id="IPR001155">
    <property type="entry name" value="OxRdtase_FMN_N"/>
</dbReference>
<feature type="domain" description="NADH:flavin oxidoreductase/NADH oxidase N-terminal" evidence="1">
    <location>
        <begin position="7"/>
        <end position="38"/>
    </location>
</feature>
<name>A0ABX6S701_9BACI</name>
<gene>
    <name evidence="2" type="ORF">HUW50_21190</name>
</gene>
<keyword evidence="3" id="KW-1185">Reference proteome</keyword>
<dbReference type="Proteomes" id="UP000515490">
    <property type="component" value="Chromosome"/>
</dbReference>
<reference evidence="2 3" key="1">
    <citation type="submission" date="2020-06" db="EMBL/GenBank/DDBJ databases">
        <title>Metabacillus dokdonensis sp. nov., isolated from the rhizosphere of Elymus tsukushiensis, a plant native to the Dokdo Islands, Republic of Korea.</title>
        <authorList>
            <person name="Lee S.Y."/>
            <person name="Hwang Y.J."/>
            <person name="Son J.S."/>
            <person name="Ghim S.Y."/>
        </authorList>
    </citation>
    <scope>NUCLEOTIDE SEQUENCE [LARGE SCALE GENOMIC DNA]</scope>
    <source>
        <strain evidence="2 3">KUDC1714</strain>
    </source>
</reference>
<evidence type="ECO:0000313" key="2">
    <source>
        <dbReference type="EMBL" id="QNF29784.1"/>
    </source>
</evidence>
<dbReference type="Gene3D" id="3.20.20.70">
    <property type="entry name" value="Aldolase class I"/>
    <property type="match status" value="1"/>
</dbReference>
<dbReference type="Pfam" id="PF00724">
    <property type="entry name" value="Oxidored_FMN"/>
    <property type="match status" value="1"/>
</dbReference>
<dbReference type="InterPro" id="IPR013785">
    <property type="entry name" value="Aldolase_TIM"/>
</dbReference>